<evidence type="ECO:0000256" key="1">
    <source>
        <dbReference type="SAM" id="SignalP"/>
    </source>
</evidence>
<evidence type="ECO:0000313" key="3">
    <source>
        <dbReference type="Proteomes" id="UP001632037"/>
    </source>
</evidence>
<dbReference type="EMBL" id="JBIMZQ010000024">
    <property type="protein sequence ID" value="KAL3664268.1"/>
    <property type="molecule type" value="Genomic_DNA"/>
</dbReference>
<dbReference type="AlphaFoldDB" id="A0ABD3FBX9"/>
<proteinExistence type="predicted"/>
<gene>
    <name evidence="2" type="ORF">V7S43_010595</name>
</gene>
<accession>A0ABD3FBX9</accession>
<sequence>MVKLATAVIAMMAVLAVDHVALSLSDGSVQNVSSGSASAGSTSAGSTSGDAGVVDSGYQIADVSGAQACGGEGFNYSRYWIGPMPDGGATKLNCISGYRCETQNSSPIFWCKQYALPLNAKCGGYLFYTLFKCIDGTACTIDPARYEPRCLPVSST</sequence>
<organism evidence="2 3">
    <name type="scientific">Phytophthora oleae</name>
    <dbReference type="NCBI Taxonomy" id="2107226"/>
    <lineage>
        <taxon>Eukaryota</taxon>
        <taxon>Sar</taxon>
        <taxon>Stramenopiles</taxon>
        <taxon>Oomycota</taxon>
        <taxon>Peronosporomycetes</taxon>
        <taxon>Peronosporales</taxon>
        <taxon>Peronosporaceae</taxon>
        <taxon>Phytophthora</taxon>
    </lineage>
</organism>
<comment type="caution">
    <text evidence="2">The sequence shown here is derived from an EMBL/GenBank/DDBJ whole genome shotgun (WGS) entry which is preliminary data.</text>
</comment>
<keyword evidence="3" id="KW-1185">Reference proteome</keyword>
<feature type="signal peptide" evidence="1">
    <location>
        <begin position="1"/>
        <end position="16"/>
    </location>
</feature>
<protein>
    <submittedName>
        <fullName evidence="2">Uncharacterized protein</fullName>
    </submittedName>
</protein>
<feature type="chain" id="PRO_5044880006" evidence="1">
    <location>
        <begin position="17"/>
        <end position="156"/>
    </location>
</feature>
<name>A0ABD3FBX9_9STRA</name>
<evidence type="ECO:0000313" key="2">
    <source>
        <dbReference type="EMBL" id="KAL3664268.1"/>
    </source>
</evidence>
<dbReference type="Proteomes" id="UP001632037">
    <property type="component" value="Unassembled WGS sequence"/>
</dbReference>
<reference evidence="2 3" key="1">
    <citation type="submission" date="2024-09" db="EMBL/GenBank/DDBJ databases">
        <title>Genome sequencing and assembly of Phytophthora oleae, isolate VK10A, causative agent of rot of olive drupes.</title>
        <authorList>
            <person name="Conti Taguali S."/>
            <person name="Riolo M."/>
            <person name="La Spada F."/>
            <person name="Cacciola S.O."/>
            <person name="Dionisio G."/>
        </authorList>
    </citation>
    <scope>NUCLEOTIDE SEQUENCE [LARGE SCALE GENOMIC DNA]</scope>
    <source>
        <strain evidence="2 3">VK10A</strain>
    </source>
</reference>
<keyword evidence="1" id="KW-0732">Signal</keyword>